<evidence type="ECO:0000256" key="8">
    <source>
        <dbReference type="ARBA" id="ARBA00022777"/>
    </source>
</evidence>
<dbReference type="InterPro" id="IPR029016">
    <property type="entry name" value="GAF-like_dom_sf"/>
</dbReference>
<dbReference type="Pfam" id="PF02518">
    <property type="entry name" value="HATPase_c"/>
    <property type="match status" value="1"/>
</dbReference>
<dbReference type="InterPro" id="IPR036890">
    <property type="entry name" value="HATPase_C_sf"/>
</dbReference>
<dbReference type="PANTHER" id="PTHR45569">
    <property type="entry name" value="SENSOR PROTEIN KDPD"/>
    <property type="match status" value="1"/>
</dbReference>
<evidence type="ECO:0000256" key="3">
    <source>
        <dbReference type="ARBA" id="ARBA00012438"/>
    </source>
</evidence>
<dbReference type="InterPro" id="IPR014729">
    <property type="entry name" value="Rossmann-like_a/b/a_fold"/>
</dbReference>
<keyword evidence="7" id="KW-0547">Nucleotide-binding</keyword>
<dbReference type="GO" id="GO:0000155">
    <property type="term" value="F:phosphorelay sensor kinase activity"/>
    <property type="evidence" value="ECO:0007669"/>
    <property type="project" value="InterPro"/>
</dbReference>
<dbReference type="SUPFAM" id="SSF52402">
    <property type="entry name" value="Adenine nucleotide alpha hydrolases-like"/>
    <property type="match status" value="1"/>
</dbReference>
<evidence type="ECO:0000256" key="14">
    <source>
        <dbReference type="SAM" id="Phobius"/>
    </source>
</evidence>
<evidence type="ECO:0000256" key="5">
    <source>
        <dbReference type="ARBA" id="ARBA00022679"/>
    </source>
</evidence>
<dbReference type="PATRIC" id="fig|345309.4.peg.3869"/>
<proteinExistence type="predicted"/>
<dbReference type="Gene3D" id="3.30.450.40">
    <property type="match status" value="1"/>
</dbReference>
<evidence type="ECO:0000256" key="11">
    <source>
        <dbReference type="ARBA" id="ARBA00023012"/>
    </source>
</evidence>
<dbReference type="InterPro" id="IPR025201">
    <property type="entry name" value="KdpD_TM"/>
</dbReference>
<dbReference type="Gene3D" id="3.40.50.620">
    <property type="entry name" value="HUPs"/>
    <property type="match status" value="1"/>
</dbReference>
<gene>
    <name evidence="16" type="ORF">VI08_04320</name>
</gene>
<comment type="catalytic activity">
    <reaction evidence="1">
        <text>ATP + protein L-histidine = ADP + protein N-phospho-L-histidine.</text>
        <dbReference type="EC" id="2.7.13.3"/>
    </reaction>
</comment>
<evidence type="ECO:0000256" key="7">
    <source>
        <dbReference type="ARBA" id="ARBA00022741"/>
    </source>
</evidence>
<dbReference type="GO" id="GO:0005886">
    <property type="term" value="C:plasma membrane"/>
    <property type="evidence" value="ECO:0007669"/>
    <property type="project" value="TreeGrafter"/>
</dbReference>
<dbReference type="GO" id="GO:0005524">
    <property type="term" value="F:ATP binding"/>
    <property type="evidence" value="ECO:0007669"/>
    <property type="project" value="UniProtKB-KW"/>
</dbReference>
<comment type="function">
    <text evidence="13">Member of the two-component regulatory system KdpD/KdpE involved in the regulation of the kdp operon. KdpD may function as a membrane-associated protein kinase that phosphorylates KdpE in response to environmental signals.</text>
</comment>
<keyword evidence="8 16" id="KW-0418">Kinase</keyword>
<dbReference type="InterPro" id="IPR005467">
    <property type="entry name" value="His_kinase_dom"/>
</dbReference>
<dbReference type="InterPro" id="IPR027417">
    <property type="entry name" value="P-loop_NTPase"/>
</dbReference>
<protein>
    <recommendedName>
        <fullName evidence="3">histidine kinase</fullName>
        <ecNumber evidence="3">2.7.13.3</ecNumber>
    </recommendedName>
</protein>
<evidence type="ECO:0000256" key="2">
    <source>
        <dbReference type="ARBA" id="ARBA00004141"/>
    </source>
</evidence>
<evidence type="ECO:0000256" key="10">
    <source>
        <dbReference type="ARBA" id="ARBA00022989"/>
    </source>
</evidence>
<dbReference type="InterPro" id="IPR003661">
    <property type="entry name" value="HisK_dim/P_dom"/>
</dbReference>
<dbReference type="OrthoDB" id="9806130at2"/>
<feature type="transmembrane region" description="Helical" evidence="14">
    <location>
        <begin position="415"/>
        <end position="433"/>
    </location>
</feature>
<comment type="caution">
    <text evidence="16">The sequence shown here is derived from an EMBL/GenBank/DDBJ whole genome shotgun (WGS) entry which is preliminary data.</text>
</comment>
<dbReference type="CDD" id="cd00082">
    <property type="entry name" value="HisKA"/>
    <property type="match status" value="1"/>
</dbReference>
<keyword evidence="11" id="KW-0902">Two-component regulatory system</keyword>
<dbReference type="SUPFAM" id="SSF55781">
    <property type="entry name" value="GAF domain-like"/>
    <property type="match status" value="1"/>
</dbReference>
<keyword evidence="12 14" id="KW-0472">Membrane</keyword>
<comment type="subcellular location">
    <subcellularLocation>
        <location evidence="2">Membrane</location>
        <topology evidence="2">Multi-pass membrane protein</topology>
    </subcellularLocation>
</comment>
<dbReference type="PROSITE" id="PS50109">
    <property type="entry name" value="HIS_KIN"/>
    <property type="match status" value="1"/>
</dbReference>
<dbReference type="Gene3D" id="3.30.565.10">
    <property type="entry name" value="Histidine kinase-like ATPase, C-terminal domain"/>
    <property type="match status" value="1"/>
</dbReference>
<evidence type="ECO:0000259" key="15">
    <source>
        <dbReference type="PROSITE" id="PS50109"/>
    </source>
</evidence>
<dbReference type="SUPFAM" id="SSF47384">
    <property type="entry name" value="Homodimeric domain of signal transducing histidine kinase"/>
    <property type="match status" value="1"/>
</dbReference>
<name>A0A0F3L059_9GAMM</name>
<dbReference type="Pfam" id="PF13493">
    <property type="entry name" value="DUF4118"/>
    <property type="match status" value="1"/>
</dbReference>
<dbReference type="InterPro" id="IPR003594">
    <property type="entry name" value="HATPase_dom"/>
</dbReference>
<evidence type="ECO:0000256" key="4">
    <source>
        <dbReference type="ARBA" id="ARBA00022553"/>
    </source>
</evidence>
<keyword evidence="10 14" id="KW-1133">Transmembrane helix</keyword>
<dbReference type="GO" id="GO:0005737">
    <property type="term" value="C:cytoplasm"/>
    <property type="evidence" value="ECO:0007669"/>
    <property type="project" value="UniProtKB-ARBA"/>
</dbReference>
<feature type="domain" description="Histidine kinase" evidence="15">
    <location>
        <begin position="666"/>
        <end position="882"/>
    </location>
</feature>
<evidence type="ECO:0000256" key="6">
    <source>
        <dbReference type="ARBA" id="ARBA00022692"/>
    </source>
</evidence>
<evidence type="ECO:0000256" key="13">
    <source>
        <dbReference type="ARBA" id="ARBA00057300"/>
    </source>
</evidence>
<evidence type="ECO:0000313" key="17">
    <source>
        <dbReference type="Proteomes" id="UP000033651"/>
    </source>
</evidence>
<feature type="transmembrane region" description="Helical" evidence="14">
    <location>
        <begin position="440"/>
        <end position="459"/>
    </location>
</feature>
<dbReference type="InterPro" id="IPR052023">
    <property type="entry name" value="Histidine_kinase_KdpD"/>
</dbReference>
<organism evidence="16 17">
    <name type="scientific">Luteibacter yeojuensis</name>
    <dbReference type="NCBI Taxonomy" id="345309"/>
    <lineage>
        <taxon>Bacteria</taxon>
        <taxon>Pseudomonadati</taxon>
        <taxon>Pseudomonadota</taxon>
        <taxon>Gammaproteobacteria</taxon>
        <taxon>Lysobacterales</taxon>
        <taxon>Rhodanobacteraceae</taxon>
        <taxon>Luteibacter</taxon>
    </lineage>
</organism>
<dbReference type="Proteomes" id="UP000033651">
    <property type="component" value="Unassembled WGS sequence"/>
</dbReference>
<dbReference type="PRINTS" id="PR00344">
    <property type="entry name" value="BCTRLSENSOR"/>
</dbReference>
<evidence type="ECO:0000313" key="16">
    <source>
        <dbReference type="EMBL" id="KJV36577.1"/>
    </source>
</evidence>
<reference evidence="16 17" key="1">
    <citation type="submission" date="2015-03" db="EMBL/GenBank/DDBJ databases">
        <title>Draft genome sequence of Luteibacter yeojuensis strain SU11.</title>
        <authorList>
            <person name="Sulaiman J."/>
            <person name="Priya K."/>
            <person name="Chan K.-G."/>
        </authorList>
    </citation>
    <scope>NUCLEOTIDE SEQUENCE [LARGE SCALE GENOMIC DNA]</scope>
    <source>
        <strain evidence="16 17">SU11</strain>
    </source>
</reference>
<dbReference type="Gene3D" id="1.10.287.130">
    <property type="match status" value="1"/>
</dbReference>
<dbReference type="RefSeq" id="WP_045828319.1">
    <property type="nucleotide sequence ID" value="NZ_JZRB01000007.1"/>
</dbReference>
<evidence type="ECO:0000256" key="12">
    <source>
        <dbReference type="ARBA" id="ARBA00023136"/>
    </source>
</evidence>
<evidence type="ECO:0000256" key="1">
    <source>
        <dbReference type="ARBA" id="ARBA00000085"/>
    </source>
</evidence>
<dbReference type="FunFam" id="3.30.565.10:FF:000042">
    <property type="entry name" value="Two-component sensor histidine kinase KdpD"/>
    <property type="match status" value="1"/>
</dbReference>
<keyword evidence="6 14" id="KW-0812">Transmembrane</keyword>
<dbReference type="Pfam" id="PF00582">
    <property type="entry name" value="Usp"/>
    <property type="match status" value="1"/>
</dbReference>
<dbReference type="InterPro" id="IPR038318">
    <property type="entry name" value="KdpD_sf"/>
</dbReference>
<dbReference type="PANTHER" id="PTHR45569:SF1">
    <property type="entry name" value="SENSOR PROTEIN KDPD"/>
    <property type="match status" value="1"/>
</dbReference>
<dbReference type="InterPro" id="IPR006016">
    <property type="entry name" value="UspA"/>
</dbReference>
<dbReference type="InterPro" id="IPR004358">
    <property type="entry name" value="Sig_transdc_His_kin-like_C"/>
</dbReference>
<evidence type="ECO:0000256" key="9">
    <source>
        <dbReference type="ARBA" id="ARBA00022840"/>
    </source>
</evidence>
<dbReference type="InterPro" id="IPR036097">
    <property type="entry name" value="HisK_dim/P_sf"/>
</dbReference>
<keyword evidence="9" id="KW-0067">ATP-binding</keyword>
<sequence>MTDTRDARADALLNTVNGDVGQRLKIFLGAAPGVGKTYAMLSAARDLRRQGVDVVVGFVETHGRAETSALLEGIEVLPTRTVPYAGRDFQEFDLDAALARKPAVLIVDELPHTNLPGGRHARRWQDIADLLDAGIEVYTALNVQHLESLNDQVRRITNVAVRETVPDAFLDRARDIVLIDLPPRELITRLKQGKVYVPETAAVALDAFFSPTNLAALRELAVETVAHHVDSDLREHMLARGGAMPVRRRTMAAIDGHAQSEYLVRMTRRIAERRGGPWSVLFVDTGHVDGERRERVDAAMRLARRLGGEPVILRGHAIADELLAWADREGVGQIVVGRTRERPIARRMGFSLTQQLLRRGAHLELTIVATPAERARARRKLRSGVGAAGGTRRDYAFATAATAVAMGLSFVADRFLSVANLSLIFLTAVLVVAVRTRMAVAVYTAILCFFGYNFFFAPPRYTLAIANADDVLAVVLFLVAALVCSRLATRLAGQVQSLRAAQVRGRALVTLGQQLATSADAEGIRTAGARALARALEAEVAMLARNAGGELALAVSSPDAFALSTQDRAAADWCDKHAEPAGRYTDTLHGASCWMLPLGTEHHRAGVVALRFPLGAREPDADRRGLAQAMAEDIAQALERARLAVELESARVQGETERLRSALLSSVSHDLRSPLASMIGSAGTLLSYDAQLPNDERHALLQAILGEGQRLDRYIQNLLDMTRLGHGTLQLHRDWVDAGEIVAAAVARLRKLMPDTHVDVHLPRDTVLLHVHPALIEQALFNILENAASFSPAGEPVRVLVRTEAGRLLFDVSDRGPGIPEEERARIFDMFYSVSRGDRGKQGTGLGLAICRGMVGAHGGTVEALPHAGQGTTIRVSLPLPPPPDEPA</sequence>
<dbReference type="GO" id="GO:0042802">
    <property type="term" value="F:identical protein binding"/>
    <property type="evidence" value="ECO:0007669"/>
    <property type="project" value="UniProtKB-ARBA"/>
</dbReference>
<dbReference type="Pfam" id="PF02702">
    <property type="entry name" value="KdpD"/>
    <property type="match status" value="1"/>
</dbReference>
<dbReference type="EMBL" id="JZRB01000007">
    <property type="protein sequence ID" value="KJV36577.1"/>
    <property type="molecule type" value="Genomic_DNA"/>
</dbReference>
<dbReference type="SUPFAM" id="SSF52540">
    <property type="entry name" value="P-loop containing nucleoside triphosphate hydrolases"/>
    <property type="match status" value="1"/>
</dbReference>
<dbReference type="SUPFAM" id="SSF55874">
    <property type="entry name" value="ATPase domain of HSP90 chaperone/DNA topoisomerase II/histidine kinase"/>
    <property type="match status" value="1"/>
</dbReference>
<keyword evidence="17" id="KW-1185">Reference proteome</keyword>
<dbReference type="SMART" id="SM00387">
    <property type="entry name" value="HATPase_c"/>
    <property type="match status" value="1"/>
</dbReference>
<keyword evidence="5" id="KW-0808">Transferase</keyword>
<dbReference type="SMART" id="SM00388">
    <property type="entry name" value="HisKA"/>
    <property type="match status" value="1"/>
</dbReference>
<dbReference type="FunFam" id="3.40.50.300:FF:000483">
    <property type="entry name" value="Sensor histidine kinase KdpD"/>
    <property type="match status" value="1"/>
</dbReference>
<dbReference type="Gene3D" id="3.40.50.300">
    <property type="entry name" value="P-loop containing nucleotide triphosphate hydrolases"/>
    <property type="match status" value="1"/>
</dbReference>
<keyword evidence="4" id="KW-0597">Phosphoprotein</keyword>
<feature type="transmembrane region" description="Helical" evidence="14">
    <location>
        <begin position="471"/>
        <end position="489"/>
    </location>
</feature>
<accession>A0A0F3L059</accession>
<dbReference type="CDD" id="cd00075">
    <property type="entry name" value="HATPase"/>
    <property type="match status" value="1"/>
</dbReference>
<dbReference type="AlphaFoldDB" id="A0A0F3L059"/>
<dbReference type="InterPro" id="IPR003852">
    <property type="entry name" value="Sig_transdc_His_kinase_KdpD_N"/>
</dbReference>
<dbReference type="EC" id="2.7.13.3" evidence="3"/>
<dbReference type="Pfam" id="PF00512">
    <property type="entry name" value="HisKA"/>
    <property type="match status" value="1"/>
</dbReference>
<dbReference type="Gene3D" id="1.20.120.620">
    <property type="entry name" value="Backbone structure of the membrane domain of e. Coli histidine kinase receptor kdpd"/>
    <property type="match status" value="1"/>
</dbReference>